<organism evidence="2 3">
    <name type="scientific">Podila minutissima</name>
    <dbReference type="NCBI Taxonomy" id="64525"/>
    <lineage>
        <taxon>Eukaryota</taxon>
        <taxon>Fungi</taxon>
        <taxon>Fungi incertae sedis</taxon>
        <taxon>Mucoromycota</taxon>
        <taxon>Mortierellomycotina</taxon>
        <taxon>Mortierellomycetes</taxon>
        <taxon>Mortierellales</taxon>
        <taxon>Mortierellaceae</taxon>
        <taxon>Podila</taxon>
    </lineage>
</organism>
<sequence>MPTFNAYIGTTAIFLATFGFQLASLFDPKWVQYKSPEPYLTETNYGLFHKCSTLTADCRRFPQKSWGDCDQDKGASNGRWVNLCLEWRIAAGLAVASAIAGLWVLAGLATVFYTGERFRAQGWKHILGLIGIFAGLQIVSMALVAHVASTSAMFAHHHFGPSFIFSNVSWGLAAVLALGVTLYARHCAQGYIALE</sequence>
<proteinExistence type="predicted"/>
<evidence type="ECO:0000313" key="2">
    <source>
        <dbReference type="EMBL" id="KAF9332196.1"/>
    </source>
</evidence>
<gene>
    <name evidence="2" type="ORF">BG006_004936</name>
</gene>
<evidence type="ECO:0000313" key="3">
    <source>
        <dbReference type="Proteomes" id="UP000696485"/>
    </source>
</evidence>
<protein>
    <submittedName>
        <fullName evidence="2">Uncharacterized protein</fullName>
    </submittedName>
</protein>
<evidence type="ECO:0000256" key="1">
    <source>
        <dbReference type="SAM" id="Phobius"/>
    </source>
</evidence>
<dbReference type="EMBL" id="JAAAUY010000275">
    <property type="protein sequence ID" value="KAF9332196.1"/>
    <property type="molecule type" value="Genomic_DNA"/>
</dbReference>
<keyword evidence="3" id="KW-1185">Reference proteome</keyword>
<comment type="caution">
    <text evidence="2">The sequence shown here is derived from an EMBL/GenBank/DDBJ whole genome shotgun (WGS) entry which is preliminary data.</text>
</comment>
<feature type="transmembrane region" description="Helical" evidence="1">
    <location>
        <begin position="163"/>
        <end position="184"/>
    </location>
</feature>
<feature type="transmembrane region" description="Helical" evidence="1">
    <location>
        <begin position="7"/>
        <end position="26"/>
    </location>
</feature>
<name>A0A9P5SLH5_9FUNG</name>
<reference evidence="2" key="1">
    <citation type="journal article" date="2020" name="Fungal Divers.">
        <title>Resolving the Mortierellaceae phylogeny through synthesis of multi-gene phylogenetics and phylogenomics.</title>
        <authorList>
            <person name="Vandepol N."/>
            <person name="Liber J."/>
            <person name="Desiro A."/>
            <person name="Na H."/>
            <person name="Kennedy M."/>
            <person name="Barry K."/>
            <person name="Grigoriev I.V."/>
            <person name="Miller A.N."/>
            <person name="O'Donnell K."/>
            <person name="Stajich J.E."/>
            <person name="Bonito G."/>
        </authorList>
    </citation>
    <scope>NUCLEOTIDE SEQUENCE</scope>
    <source>
        <strain evidence="2">NVP1</strain>
    </source>
</reference>
<dbReference type="Proteomes" id="UP000696485">
    <property type="component" value="Unassembled WGS sequence"/>
</dbReference>
<feature type="transmembrane region" description="Helical" evidence="1">
    <location>
        <begin position="126"/>
        <end position="148"/>
    </location>
</feature>
<dbReference type="AlphaFoldDB" id="A0A9P5SLH5"/>
<accession>A0A9P5SLH5</accession>
<keyword evidence="1" id="KW-0812">Transmembrane</keyword>
<dbReference type="Gene3D" id="1.20.140.150">
    <property type="match status" value="1"/>
</dbReference>
<keyword evidence="1" id="KW-1133">Transmembrane helix</keyword>
<keyword evidence="1" id="KW-0472">Membrane</keyword>
<feature type="transmembrane region" description="Helical" evidence="1">
    <location>
        <begin position="89"/>
        <end position="114"/>
    </location>
</feature>